<name>A0ABY5PI24_9ACTN</name>
<evidence type="ECO:0000313" key="1">
    <source>
        <dbReference type="EMBL" id="UUY04130.1"/>
    </source>
</evidence>
<accession>A0ABY5PI24</accession>
<sequence length="427" mass="45274">MVAPAFGTYVGGSPRVRLLAHWGEVGEDGDVAELLALRERNGRWGRPIRLPRGELRGVWRDVASDGAAVVAFQQGATTVVRVAPPRRGFGPAVPLELGGQLVSLQFGAKGRLVAVVGPVLEASGRVRTGLEALVLRASDLRVLSRRSSTGFSRISDYEARVASDGTVAGLISGTSNAEAAPRQSLFLLDSGASDFRRVDRDPAMGQVYGLESRLIASRGRFGFLTQVERPESSVSPPIDVQFAPVLGTTFGAPNVLQTVTAVSQGSDTSFYEPSAITGSDIVWPADNRIAAAWRTRGADPGGDRTWSRLVFAQGSPLSALPSPVDLSAPGADVGTVFRTVVGDTSVLVWSEERPAVGRVLVRVAVIDATGRRQLRDVGREVARSTERPADAVALGSDFVDGRLLVWWRGARGLRIVEIPQASLTAAP</sequence>
<evidence type="ECO:0000313" key="2">
    <source>
        <dbReference type="Proteomes" id="UP001058860"/>
    </source>
</evidence>
<reference evidence="2" key="1">
    <citation type="submission" date="2021-11" db="EMBL/GenBank/DDBJ databases">
        <title>Cultivation dependent microbiological survey of springs from the worlds oldest radium mine currently devoted to the extraction of radon-saturated water.</title>
        <authorList>
            <person name="Kapinusova G."/>
            <person name="Smrhova T."/>
            <person name="Strejcek M."/>
            <person name="Suman J."/>
            <person name="Jani K."/>
            <person name="Pajer P."/>
            <person name="Uhlik O."/>
        </authorList>
    </citation>
    <scope>NUCLEOTIDE SEQUENCE [LARGE SCALE GENOMIC DNA]</scope>
    <source>
        <strain evidence="2">J379</strain>
    </source>
</reference>
<protein>
    <submittedName>
        <fullName evidence="1">Uncharacterized protein</fullName>
    </submittedName>
</protein>
<proteinExistence type="predicted"/>
<gene>
    <name evidence="1" type="ORF">LRS13_00975</name>
</gene>
<dbReference type="EMBL" id="CP088295">
    <property type="protein sequence ID" value="UUY04130.1"/>
    <property type="molecule type" value="Genomic_DNA"/>
</dbReference>
<dbReference type="Proteomes" id="UP001058860">
    <property type="component" value="Chromosome"/>
</dbReference>
<organism evidence="1 2">
    <name type="scientific">Svornostia abyssi</name>
    <dbReference type="NCBI Taxonomy" id="2898438"/>
    <lineage>
        <taxon>Bacteria</taxon>
        <taxon>Bacillati</taxon>
        <taxon>Actinomycetota</taxon>
        <taxon>Thermoleophilia</taxon>
        <taxon>Solirubrobacterales</taxon>
        <taxon>Baekduiaceae</taxon>
        <taxon>Svornostia</taxon>
    </lineage>
</organism>
<dbReference type="RefSeq" id="WP_353864623.1">
    <property type="nucleotide sequence ID" value="NZ_CP088295.1"/>
</dbReference>
<keyword evidence="2" id="KW-1185">Reference proteome</keyword>